<evidence type="ECO:0000313" key="5">
    <source>
        <dbReference type="EMBL" id="AKW47196.1"/>
    </source>
</evidence>
<evidence type="ECO:0000256" key="1">
    <source>
        <dbReference type="ARBA" id="ARBA00004613"/>
    </source>
</evidence>
<dbReference type="SUPFAM" id="SSF47565">
    <property type="entry name" value="Insect pheromone/odorant-binding proteins"/>
    <property type="match status" value="1"/>
</dbReference>
<dbReference type="AlphaFoldDB" id="A0A0R8P123"/>
<keyword evidence="3" id="KW-0964">Secreted</keyword>
<dbReference type="InterPro" id="IPR052295">
    <property type="entry name" value="Odorant-binding_protein"/>
</dbReference>
<reference evidence="5" key="1">
    <citation type="submission" date="2014-10" db="EMBL/GenBank/DDBJ databases">
        <title>Identification and comparison of genes expressed in the antennae of Chrysopa pallens and Chrysoperla sinica.</title>
        <authorList>
            <person name="Li Z."/>
        </authorList>
    </citation>
    <scope>NUCLEOTIDE SEQUENCE</scope>
</reference>
<dbReference type="Pfam" id="PF01395">
    <property type="entry name" value="PBP_GOBP"/>
    <property type="match status" value="1"/>
</dbReference>
<comment type="similarity">
    <text evidence="2">Belongs to the PBP/GOBP family.</text>
</comment>
<dbReference type="InterPro" id="IPR036728">
    <property type="entry name" value="PBP_GOBP_sf"/>
</dbReference>
<evidence type="ECO:0000256" key="3">
    <source>
        <dbReference type="ARBA" id="ARBA00022525"/>
    </source>
</evidence>
<evidence type="ECO:0000256" key="2">
    <source>
        <dbReference type="ARBA" id="ARBA00008098"/>
    </source>
</evidence>
<dbReference type="Gene3D" id="1.10.238.20">
    <property type="entry name" value="Pheromone/general odorant binding protein domain"/>
    <property type="match status" value="1"/>
</dbReference>
<comment type="subcellular location">
    <subcellularLocation>
        <location evidence="1">Secreted</location>
    </subcellularLocation>
</comment>
<keyword evidence="4" id="KW-0732">Signal</keyword>
<evidence type="ECO:0000256" key="4">
    <source>
        <dbReference type="SAM" id="SignalP"/>
    </source>
</evidence>
<name>A0A0R8P123_CHRPA</name>
<dbReference type="PANTHER" id="PTHR21066">
    <property type="entry name" value="ODORANT-BINDING PROTEIN 59A-RELATED"/>
    <property type="match status" value="1"/>
</dbReference>
<organism evidence="5">
    <name type="scientific">Chrysopa pallens</name>
    <name type="common">Green lacewing</name>
    <name type="synonym">Hemerobius pallens</name>
    <dbReference type="NCBI Taxonomy" id="417485"/>
    <lineage>
        <taxon>Eukaryota</taxon>
        <taxon>Metazoa</taxon>
        <taxon>Ecdysozoa</taxon>
        <taxon>Arthropoda</taxon>
        <taxon>Hexapoda</taxon>
        <taxon>Insecta</taxon>
        <taxon>Pterygota</taxon>
        <taxon>Neoptera</taxon>
        <taxon>Endopterygota</taxon>
        <taxon>Neuroptera</taxon>
        <taxon>Hemerobiiformia</taxon>
        <taxon>Chrysopidae</taxon>
        <taxon>Chrysopinae</taxon>
        <taxon>Chrysopa</taxon>
    </lineage>
</organism>
<accession>A0A0R8P123</accession>
<protein>
    <submittedName>
        <fullName evidence="5">Odorant binding protein 11</fullName>
    </submittedName>
</protein>
<sequence>MAKQLVILICFIGFVIGLVNSAASSGKRCTTPPLAPLRIQKVIGSCQDEIKIAIITEALNVLSEEQSLNQGKSRSKRETFTDDEKKIAGCLLQCVYRKVKAVDQNGFPTTQGLVNLYTEGVAEQGYLVATYQAVQLCLGTAYRKHTNLFEKDAHKHCDVAFDVFECVSDKIGEYCGHSP</sequence>
<dbReference type="PANTHER" id="PTHR21066:SF18">
    <property type="entry name" value="ODORANT-BINDING PROTEIN 73A, ISOFORM B"/>
    <property type="match status" value="1"/>
</dbReference>
<dbReference type="InterPro" id="IPR006170">
    <property type="entry name" value="PBP/GOBP"/>
</dbReference>
<dbReference type="GO" id="GO:0005576">
    <property type="term" value="C:extracellular region"/>
    <property type="evidence" value="ECO:0007669"/>
    <property type="project" value="UniProtKB-SubCell"/>
</dbReference>
<feature type="chain" id="PRO_5006587754" evidence="4">
    <location>
        <begin position="18"/>
        <end position="179"/>
    </location>
</feature>
<dbReference type="GO" id="GO:0005549">
    <property type="term" value="F:odorant binding"/>
    <property type="evidence" value="ECO:0007669"/>
    <property type="project" value="InterPro"/>
</dbReference>
<feature type="signal peptide" evidence="4">
    <location>
        <begin position="1"/>
        <end position="17"/>
    </location>
</feature>
<dbReference type="EMBL" id="KP082904">
    <property type="protein sequence ID" value="AKW47196.1"/>
    <property type="molecule type" value="mRNA"/>
</dbReference>
<proteinExistence type="evidence at transcript level"/>